<proteinExistence type="predicted"/>
<dbReference type="InterPro" id="IPR011993">
    <property type="entry name" value="PH-like_dom_sf"/>
</dbReference>
<reference evidence="4" key="1">
    <citation type="submission" date="2023-01" db="EMBL/GenBank/DDBJ databases">
        <title>Metagenome sequencing of chrysophaentin producing Chrysophaeum taylorii.</title>
        <authorList>
            <person name="Davison J."/>
            <person name="Bewley C."/>
        </authorList>
    </citation>
    <scope>NUCLEOTIDE SEQUENCE</scope>
    <source>
        <strain evidence="4">NIES-1699</strain>
    </source>
</reference>
<keyword evidence="5" id="KW-1185">Reference proteome</keyword>
<evidence type="ECO:0000313" key="5">
    <source>
        <dbReference type="Proteomes" id="UP001230188"/>
    </source>
</evidence>
<sequence length="975" mass="106489">MISEQQQQFVRGVASSGEAIASLSEARERLSLCGKDEELFMTPRRYSDESSCEGSEEDGSLYSGARPRASSRFPLLEAARFVDATISMFLDELCVAYDLEGRRFRAFLVKRVQASASKSDHFDPEEWIARYCQHEAKARGAFETGDFMGWLAKKGRINRAWRRRLFWLDGSNTLRYARDIGEPARGDMELCGGCDVVEALDSTEERRVDLGFAIRTPHRTLYIRADDEWQHKAWVAMLRVFGSCRGCRVAVCVVGHVRSFVQPHVRRAMRTRLVEALECDVETYFYLGLDDPVVEPRRTWDAFSRAPVASDAEVRAAAAEFPRPRLELHRGDGPRFVPVPFANALSQLLNVAACWALVEAGEDEGGRYDWVVRTRPDLAWVDPVPPLASFRADRVYVPAHYWPLADQVALVPRDLAPAFFSSIEALLAIPNSSCADWLVAGAGVPESALFRHLAAREIPVQIYDGFVYVTARFSEGANCATLHLARAAPCLALFDDAPDRAECQRALAAAYRERCAAIFPNPVGTTIPPPEEADEAVPRLAHLRSRLASVDYEGAETAPLVLTTSGWDRGRVVGQLAMAFWLRHEVRAHLAAALAALVDFLLISRSSTTAAAAAAAPPRNVSLALQAALVDDLWAAHVGTTRSLVASRGGLPAALGAAAAARASRCDQSSEPNPLWPRGVSPRTIEAFVDATLEDPSINIKAIPDWLERIIYRSTVKLVLDLVYRGVSKVHGIELIGGHRLLVDRAEGRDDDDASALLGRGSDINTAAIDAMVDRLMANHAVNSSLVPDFLEREIYANCLKLVFRIVDALAATLKLHVCGNELRFEFVAATSSCSKNTTQQQQLAASKVDPALVNSLVESALEDDKSLLSMLPFYRTFMCDVHKAIIAAALAVIDDVLHTTELRVIDERVALLLAPALVAAAAAAAPPPSEVVHEAAPSANDDQLRAAQRQARVATCAAVLSTLVAIAAWSAPPR</sequence>
<dbReference type="PROSITE" id="PS50003">
    <property type="entry name" value="PH_DOMAIN"/>
    <property type="match status" value="1"/>
</dbReference>
<dbReference type="EMBL" id="JAQMWT010000439">
    <property type="protein sequence ID" value="KAJ8601308.1"/>
    <property type="molecule type" value="Genomic_DNA"/>
</dbReference>
<dbReference type="GO" id="GO:0001881">
    <property type="term" value="P:receptor recycling"/>
    <property type="evidence" value="ECO:0007669"/>
    <property type="project" value="TreeGrafter"/>
</dbReference>
<feature type="region of interest" description="Disordered" evidence="2">
    <location>
        <begin position="45"/>
        <end position="64"/>
    </location>
</feature>
<protein>
    <recommendedName>
        <fullName evidence="3">PH domain-containing protein</fullName>
    </recommendedName>
</protein>
<evidence type="ECO:0000256" key="2">
    <source>
        <dbReference type="SAM" id="MobiDB-lite"/>
    </source>
</evidence>
<evidence type="ECO:0000313" key="4">
    <source>
        <dbReference type="EMBL" id="KAJ8601308.1"/>
    </source>
</evidence>
<dbReference type="GO" id="GO:0005802">
    <property type="term" value="C:trans-Golgi network"/>
    <property type="evidence" value="ECO:0007669"/>
    <property type="project" value="TreeGrafter"/>
</dbReference>
<dbReference type="GO" id="GO:0055037">
    <property type="term" value="C:recycling endosome"/>
    <property type="evidence" value="ECO:0007669"/>
    <property type="project" value="TreeGrafter"/>
</dbReference>
<gene>
    <name evidence="4" type="ORF">CTAYLR_007234</name>
</gene>
<dbReference type="AlphaFoldDB" id="A0AAD7UB31"/>
<name>A0AAD7UB31_9STRA</name>
<feature type="domain" description="PH" evidence="3">
    <location>
        <begin position="144"/>
        <end position="243"/>
    </location>
</feature>
<comment type="caution">
    <text evidence="4">The sequence shown here is derived from an EMBL/GenBank/DDBJ whole genome shotgun (WGS) entry which is preliminary data.</text>
</comment>
<dbReference type="GO" id="GO:0005769">
    <property type="term" value="C:early endosome"/>
    <property type="evidence" value="ECO:0007669"/>
    <property type="project" value="TreeGrafter"/>
</dbReference>
<dbReference type="GO" id="GO:0005829">
    <property type="term" value="C:cytosol"/>
    <property type="evidence" value="ECO:0007669"/>
    <property type="project" value="GOC"/>
</dbReference>
<dbReference type="PANTHER" id="PTHR22902:SF27">
    <property type="entry name" value="PLECKSTRIN HOMOLOGY DOMAIN-CONTAINING FAMILY A MEMBER 3"/>
    <property type="match status" value="1"/>
</dbReference>
<accession>A0AAD7UB31</accession>
<dbReference type="InterPro" id="IPR045188">
    <property type="entry name" value="Boi1/Boi2-like"/>
</dbReference>
<dbReference type="GO" id="GO:0007032">
    <property type="term" value="P:endosome organization"/>
    <property type="evidence" value="ECO:0007669"/>
    <property type="project" value="TreeGrafter"/>
</dbReference>
<dbReference type="GO" id="GO:0042147">
    <property type="term" value="P:retrograde transport, endosome to Golgi"/>
    <property type="evidence" value="ECO:0007669"/>
    <property type="project" value="TreeGrafter"/>
</dbReference>
<dbReference type="SUPFAM" id="SSF50729">
    <property type="entry name" value="PH domain-like"/>
    <property type="match status" value="1"/>
</dbReference>
<organism evidence="4 5">
    <name type="scientific">Chrysophaeum taylorii</name>
    <dbReference type="NCBI Taxonomy" id="2483200"/>
    <lineage>
        <taxon>Eukaryota</taxon>
        <taxon>Sar</taxon>
        <taxon>Stramenopiles</taxon>
        <taxon>Ochrophyta</taxon>
        <taxon>Pelagophyceae</taxon>
        <taxon>Pelagomonadales</taxon>
        <taxon>Pelagomonadaceae</taxon>
        <taxon>Chrysophaeum</taxon>
    </lineage>
</organism>
<dbReference type="InterPro" id="IPR001849">
    <property type="entry name" value="PH_domain"/>
</dbReference>
<dbReference type="Pfam" id="PF00169">
    <property type="entry name" value="PH"/>
    <property type="match status" value="1"/>
</dbReference>
<keyword evidence="1" id="KW-0597">Phosphoprotein</keyword>
<dbReference type="Proteomes" id="UP001230188">
    <property type="component" value="Unassembled WGS sequence"/>
</dbReference>
<feature type="compositionally biased region" description="Acidic residues" evidence="2">
    <location>
        <begin position="50"/>
        <end position="59"/>
    </location>
</feature>
<evidence type="ECO:0000259" key="3">
    <source>
        <dbReference type="PROSITE" id="PS50003"/>
    </source>
</evidence>
<evidence type="ECO:0000256" key="1">
    <source>
        <dbReference type="ARBA" id="ARBA00022553"/>
    </source>
</evidence>
<dbReference type="PANTHER" id="PTHR22902">
    <property type="entry name" value="SESQUIPEDALIAN"/>
    <property type="match status" value="1"/>
</dbReference>
<dbReference type="CDD" id="cd00821">
    <property type="entry name" value="PH"/>
    <property type="match status" value="1"/>
</dbReference>
<dbReference type="SMART" id="SM00233">
    <property type="entry name" value="PH"/>
    <property type="match status" value="1"/>
</dbReference>
<dbReference type="Gene3D" id="2.30.29.30">
    <property type="entry name" value="Pleckstrin-homology domain (PH domain)/Phosphotyrosine-binding domain (PTB)"/>
    <property type="match status" value="1"/>
</dbReference>